<evidence type="ECO:0000313" key="4">
    <source>
        <dbReference type="Proteomes" id="UP000189670"/>
    </source>
</evidence>
<feature type="domain" description="Exonuclease VII large subunit C-terminal" evidence="2">
    <location>
        <begin position="2"/>
        <end position="295"/>
    </location>
</feature>
<dbReference type="NCBIfam" id="TIGR00237">
    <property type="entry name" value="xseA"/>
    <property type="match status" value="1"/>
</dbReference>
<accession>A0A1V1PI66</accession>
<organism evidence="3 4">
    <name type="scientific">Candidatus Magnetoglobus multicellularis str. Araruama</name>
    <dbReference type="NCBI Taxonomy" id="890399"/>
    <lineage>
        <taxon>Bacteria</taxon>
        <taxon>Pseudomonadati</taxon>
        <taxon>Thermodesulfobacteriota</taxon>
        <taxon>Desulfobacteria</taxon>
        <taxon>Desulfobacterales</taxon>
        <taxon>Desulfobacteraceae</taxon>
        <taxon>Candidatus Magnetoglobus</taxon>
    </lineage>
</organism>
<dbReference type="InterPro" id="IPR020579">
    <property type="entry name" value="Exonuc_VII_lsu_C"/>
</dbReference>
<gene>
    <name evidence="3" type="ORF">OMM_00159</name>
</gene>
<dbReference type="AlphaFoldDB" id="A0A1V1PI66"/>
<sequence length="301" mass="34268">MITSPQGAVIHDIMNVLSQRFLRPVQLVPVNVQGHRASREIISAIQLINRQKRSDVIIIARGGGSLEDLQAFNTETVARSVFESQIPVVSAVGHETDYTIIDFVADYRAPTPTAAAARIVPERRELINQLNAANNALIQALTNRIQYKRLALKNLSSRLKTPRRMFEDMRMKLDISTQNLIDRMNRKLITSRDRLRNISNRMSVATPYKRIMATKKELAWQTRALSQSIKKYYDQRQAYLNNLQARLMNLSPYTVLERGYSITRLLPDNTIVKSAESLQAGQRLDIMLASGRIEVIVKKIN</sequence>
<evidence type="ECO:0000259" key="2">
    <source>
        <dbReference type="Pfam" id="PF02601"/>
    </source>
</evidence>
<dbReference type="GO" id="GO:0009318">
    <property type="term" value="C:exodeoxyribonuclease VII complex"/>
    <property type="evidence" value="ECO:0007669"/>
    <property type="project" value="UniProtKB-UniRule"/>
</dbReference>
<dbReference type="Proteomes" id="UP000189670">
    <property type="component" value="Unassembled WGS sequence"/>
</dbReference>
<comment type="caution">
    <text evidence="3">The sequence shown here is derived from an EMBL/GenBank/DDBJ whole genome shotgun (WGS) entry which is preliminary data.</text>
</comment>
<dbReference type="PANTHER" id="PTHR30008">
    <property type="entry name" value="EXODEOXYRIBONUCLEASE 7 LARGE SUBUNIT"/>
    <property type="match status" value="1"/>
</dbReference>
<dbReference type="EMBL" id="ATBP01000005">
    <property type="protein sequence ID" value="ETR74516.1"/>
    <property type="molecule type" value="Genomic_DNA"/>
</dbReference>
<dbReference type="Pfam" id="PF02601">
    <property type="entry name" value="Exonuc_VII_L"/>
    <property type="match status" value="1"/>
</dbReference>
<dbReference type="PANTHER" id="PTHR30008:SF0">
    <property type="entry name" value="EXODEOXYRIBONUCLEASE 7 LARGE SUBUNIT"/>
    <property type="match status" value="1"/>
</dbReference>
<dbReference type="GO" id="GO:0006308">
    <property type="term" value="P:DNA catabolic process"/>
    <property type="evidence" value="ECO:0007669"/>
    <property type="project" value="UniProtKB-UniRule"/>
</dbReference>
<name>A0A1V1PI66_9BACT</name>
<protein>
    <recommendedName>
        <fullName evidence="1">Exodeoxyribonuclease VII large subunit</fullName>
        <ecNumber evidence="1">3.1.11.6</ecNumber>
    </recommendedName>
</protein>
<reference evidence="4" key="1">
    <citation type="submission" date="2012-11" db="EMBL/GenBank/DDBJ databases">
        <authorList>
            <person name="Lucero-Rivera Y.E."/>
            <person name="Tovar-Ramirez D."/>
        </authorList>
    </citation>
    <scope>NUCLEOTIDE SEQUENCE [LARGE SCALE GENOMIC DNA]</scope>
    <source>
        <strain evidence="4">Araruama</strain>
    </source>
</reference>
<evidence type="ECO:0000256" key="1">
    <source>
        <dbReference type="NCBIfam" id="TIGR00237"/>
    </source>
</evidence>
<proteinExistence type="predicted"/>
<dbReference type="InterPro" id="IPR003753">
    <property type="entry name" value="Exonuc_VII_L"/>
</dbReference>
<dbReference type="EC" id="3.1.11.6" evidence="1"/>
<evidence type="ECO:0000313" key="3">
    <source>
        <dbReference type="EMBL" id="ETR74516.1"/>
    </source>
</evidence>
<dbReference type="GO" id="GO:0008855">
    <property type="term" value="F:exodeoxyribonuclease VII activity"/>
    <property type="evidence" value="ECO:0007669"/>
    <property type="project" value="UniProtKB-UniRule"/>
</dbReference>